<proteinExistence type="inferred from homology"/>
<feature type="transmembrane region" description="Helical" evidence="7">
    <location>
        <begin position="239"/>
        <end position="264"/>
    </location>
</feature>
<dbReference type="PANTHER" id="PTHR39087">
    <property type="entry name" value="UPF0104 MEMBRANE PROTEIN MJ1595"/>
    <property type="match status" value="1"/>
</dbReference>
<dbReference type="InterPro" id="IPR022791">
    <property type="entry name" value="L-PG_synthase/AglD"/>
</dbReference>
<name>F6D306_METPW</name>
<gene>
    <name evidence="8" type="ordered locus">MSWAN_0325</name>
</gene>
<evidence type="ECO:0000313" key="9">
    <source>
        <dbReference type="Proteomes" id="UP000009231"/>
    </source>
</evidence>
<keyword evidence="4 7" id="KW-0812">Transmembrane</keyword>
<evidence type="ECO:0000313" key="8">
    <source>
        <dbReference type="EMBL" id="AEG17369.1"/>
    </source>
</evidence>
<comment type="subcellular location">
    <subcellularLocation>
        <location evidence="1">Cell membrane</location>
        <topology evidence="1">Multi-pass membrane protein</topology>
    </subcellularLocation>
</comment>
<evidence type="ECO:0000256" key="3">
    <source>
        <dbReference type="ARBA" id="ARBA00022475"/>
    </source>
</evidence>
<feature type="transmembrane region" description="Helical" evidence="7">
    <location>
        <begin position="47"/>
        <end position="66"/>
    </location>
</feature>
<keyword evidence="6 7" id="KW-0472">Membrane</keyword>
<dbReference type="RefSeq" id="WP_013824871.1">
    <property type="nucleotide sequence ID" value="NC_015574.1"/>
</dbReference>
<keyword evidence="9" id="KW-1185">Reference proteome</keyword>
<feature type="transmembrane region" description="Helical" evidence="7">
    <location>
        <begin position="156"/>
        <end position="181"/>
    </location>
</feature>
<feature type="transmembrane region" description="Helical" evidence="7">
    <location>
        <begin position="326"/>
        <end position="344"/>
    </location>
</feature>
<evidence type="ECO:0000256" key="6">
    <source>
        <dbReference type="ARBA" id="ARBA00023136"/>
    </source>
</evidence>
<evidence type="ECO:0000256" key="4">
    <source>
        <dbReference type="ARBA" id="ARBA00022692"/>
    </source>
</evidence>
<feature type="transmembrane region" description="Helical" evidence="7">
    <location>
        <begin position="301"/>
        <end position="320"/>
    </location>
</feature>
<dbReference type="Proteomes" id="UP000009231">
    <property type="component" value="Chromosome"/>
</dbReference>
<reference evidence="8 9" key="1">
    <citation type="journal article" date="2014" name="Int. J. Syst. Evol. Microbiol.">
        <title>Methanobacterium paludis sp. nov. and a novel strain of Methanobacterium lacus isolated from northern peatlands.</title>
        <authorList>
            <person name="Cadillo-Quiroz H."/>
            <person name="Brauer S.L."/>
            <person name="Goodson N."/>
            <person name="Yavitt J.B."/>
            <person name="Zinder S.H."/>
        </authorList>
    </citation>
    <scope>NUCLEOTIDE SEQUENCE [LARGE SCALE GENOMIC DNA]</scope>
    <source>
        <strain evidence="9">DSM 25820 / JCM 18151 / SWAN1</strain>
    </source>
</reference>
<accession>F6D306</accession>
<evidence type="ECO:0000256" key="7">
    <source>
        <dbReference type="SAM" id="Phobius"/>
    </source>
</evidence>
<dbReference type="GeneID" id="10667809"/>
<dbReference type="KEGG" id="mew:MSWAN_0325"/>
<evidence type="ECO:0008006" key="10">
    <source>
        <dbReference type="Google" id="ProtNLM"/>
    </source>
</evidence>
<sequence length="352" mass="39578">METTSEFIRDHKWEIIITFIIGAFLIFIISFAVGLNDILEVLSHSNLNIIYLTIILELLLIVAWTLRWSLILDVVDHSPGFKKLFLMMFSSLFGNNVTPGAAGGEPLRAYLVNKLEGIPFDLAFVSASADRVFEFFPFLMVSLFAIYLIFTWNISIWSAIAISVLILITMVFFGLLIYVGINKEIAERIIISIARSVFPFFKKLTKKEVTFSYVTEQIIYYVERFSTGFLTVLQNHKMFTLGLIISIGMWLIDMVRMYLCFVAVGSYPPFIPMVIIYSIALLITILPTIPGALGLREGVMIGLFLVVGVPADIVLAASLIDRLVSYLMPTVIGAIVTVYYGKILKTKESESI</sequence>
<dbReference type="STRING" id="868131.MSWAN_0325"/>
<dbReference type="PANTHER" id="PTHR39087:SF2">
    <property type="entry name" value="UPF0104 MEMBRANE PROTEIN MJ1595"/>
    <property type="match status" value="1"/>
</dbReference>
<feature type="transmembrane region" description="Helical" evidence="7">
    <location>
        <begin position="132"/>
        <end position="150"/>
    </location>
</feature>
<dbReference type="NCBIfam" id="TIGR00374">
    <property type="entry name" value="flippase-like domain"/>
    <property type="match status" value="1"/>
</dbReference>
<feature type="transmembrane region" description="Helical" evidence="7">
    <location>
        <begin position="270"/>
        <end position="289"/>
    </location>
</feature>
<keyword evidence="3" id="KW-1003">Cell membrane</keyword>
<dbReference type="OrthoDB" id="15513at2157"/>
<dbReference type="Pfam" id="PF03706">
    <property type="entry name" value="LPG_synthase_TM"/>
    <property type="match status" value="1"/>
</dbReference>
<dbReference type="GO" id="GO:0005886">
    <property type="term" value="C:plasma membrane"/>
    <property type="evidence" value="ECO:0007669"/>
    <property type="project" value="UniProtKB-SubCell"/>
</dbReference>
<comment type="similarity">
    <text evidence="2">Belongs to the UPF0104 family.</text>
</comment>
<evidence type="ECO:0000256" key="5">
    <source>
        <dbReference type="ARBA" id="ARBA00022989"/>
    </source>
</evidence>
<dbReference type="eggNOG" id="arCOG00899">
    <property type="taxonomic scope" value="Archaea"/>
</dbReference>
<evidence type="ECO:0000256" key="2">
    <source>
        <dbReference type="ARBA" id="ARBA00011061"/>
    </source>
</evidence>
<dbReference type="EMBL" id="CP002772">
    <property type="protein sequence ID" value="AEG17369.1"/>
    <property type="molecule type" value="Genomic_DNA"/>
</dbReference>
<feature type="transmembrane region" description="Helical" evidence="7">
    <location>
        <begin position="15"/>
        <end position="35"/>
    </location>
</feature>
<evidence type="ECO:0000256" key="1">
    <source>
        <dbReference type="ARBA" id="ARBA00004651"/>
    </source>
</evidence>
<protein>
    <recommendedName>
        <fullName evidence="10">Lysylphosphatidylglycerol synthetase/UPF0104</fullName>
    </recommendedName>
</protein>
<dbReference type="AlphaFoldDB" id="F6D306"/>
<organism evidence="8 9">
    <name type="scientific">Methanobacterium paludis (strain DSM 25820 / JCM 18151 / SWAN1)</name>
    <dbReference type="NCBI Taxonomy" id="868131"/>
    <lineage>
        <taxon>Archaea</taxon>
        <taxon>Methanobacteriati</taxon>
        <taxon>Methanobacteriota</taxon>
        <taxon>Methanomada group</taxon>
        <taxon>Methanobacteria</taxon>
        <taxon>Methanobacteriales</taxon>
        <taxon>Methanobacteriaceae</taxon>
        <taxon>Methanobacterium</taxon>
    </lineage>
</organism>
<keyword evidence="5 7" id="KW-1133">Transmembrane helix</keyword>
<dbReference type="HOGENOM" id="CLU_048072_1_1_2"/>